<keyword evidence="1" id="KW-0677">Repeat</keyword>
<dbReference type="InterPro" id="IPR011990">
    <property type="entry name" value="TPR-like_helical_dom_sf"/>
</dbReference>
<keyword evidence="4" id="KW-1185">Reference proteome</keyword>
<dbReference type="Pfam" id="PF01535">
    <property type="entry name" value="PPR"/>
    <property type="match status" value="1"/>
</dbReference>
<dbReference type="Pfam" id="PF20431">
    <property type="entry name" value="E_motif"/>
    <property type="match status" value="1"/>
</dbReference>
<organism evidence="3 4">
    <name type="scientific">Trema orientale</name>
    <name type="common">Charcoal tree</name>
    <name type="synonym">Celtis orientalis</name>
    <dbReference type="NCBI Taxonomy" id="63057"/>
    <lineage>
        <taxon>Eukaryota</taxon>
        <taxon>Viridiplantae</taxon>
        <taxon>Streptophyta</taxon>
        <taxon>Embryophyta</taxon>
        <taxon>Tracheophyta</taxon>
        <taxon>Spermatophyta</taxon>
        <taxon>Magnoliopsida</taxon>
        <taxon>eudicotyledons</taxon>
        <taxon>Gunneridae</taxon>
        <taxon>Pentapetalae</taxon>
        <taxon>rosids</taxon>
        <taxon>fabids</taxon>
        <taxon>Rosales</taxon>
        <taxon>Cannabaceae</taxon>
        <taxon>Trema</taxon>
    </lineage>
</organism>
<dbReference type="PROSITE" id="PS51375">
    <property type="entry name" value="PPR"/>
    <property type="match status" value="2"/>
</dbReference>
<dbReference type="SUPFAM" id="SSF48452">
    <property type="entry name" value="TPR-like"/>
    <property type="match status" value="1"/>
</dbReference>
<dbReference type="EMBL" id="JXTC01001006">
    <property type="protein sequence ID" value="PON33527.1"/>
    <property type="molecule type" value="Genomic_DNA"/>
</dbReference>
<dbReference type="InterPro" id="IPR046848">
    <property type="entry name" value="E_motif"/>
</dbReference>
<evidence type="ECO:0000313" key="3">
    <source>
        <dbReference type="EMBL" id="PON33527.1"/>
    </source>
</evidence>
<evidence type="ECO:0000256" key="1">
    <source>
        <dbReference type="ARBA" id="ARBA00022737"/>
    </source>
</evidence>
<proteinExistence type="predicted"/>
<dbReference type="PANTHER" id="PTHR47926:SF519">
    <property type="entry name" value="DYW DOMAIN-CONTAINING PROTEIN"/>
    <property type="match status" value="1"/>
</dbReference>
<dbReference type="AlphaFoldDB" id="A0A2P5AAF8"/>
<dbReference type="STRING" id="63057.A0A2P5AAF8"/>
<dbReference type="GO" id="GO:0003723">
    <property type="term" value="F:RNA binding"/>
    <property type="evidence" value="ECO:0007669"/>
    <property type="project" value="InterPro"/>
</dbReference>
<dbReference type="NCBIfam" id="TIGR00756">
    <property type="entry name" value="PPR"/>
    <property type="match status" value="3"/>
</dbReference>
<feature type="repeat" description="PPR" evidence="2">
    <location>
        <begin position="171"/>
        <end position="205"/>
    </location>
</feature>
<dbReference type="OrthoDB" id="1293954at2759"/>
<evidence type="ECO:0000313" key="4">
    <source>
        <dbReference type="Proteomes" id="UP000237000"/>
    </source>
</evidence>
<dbReference type="InterPro" id="IPR046960">
    <property type="entry name" value="PPR_At4g14850-like_plant"/>
</dbReference>
<protein>
    <submittedName>
        <fullName evidence="3">Tetratricopeptide-like helical domain containing protein</fullName>
    </submittedName>
</protein>
<reference evidence="4" key="1">
    <citation type="submission" date="2016-06" db="EMBL/GenBank/DDBJ databases">
        <title>Parallel loss of symbiosis genes in relatives of nitrogen-fixing non-legume Parasponia.</title>
        <authorList>
            <person name="Van Velzen R."/>
            <person name="Holmer R."/>
            <person name="Bu F."/>
            <person name="Rutten L."/>
            <person name="Van Zeijl A."/>
            <person name="Liu W."/>
            <person name="Santuari L."/>
            <person name="Cao Q."/>
            <person name="Sharma T."/>
            <person name="Shen D."/>
            <person name="Roswanjaya Y."/>
            <person name="Wardhani T."/>
            <person name="Kalhor M.S."/>
            <person name="Jansen J."/>
            <person name="Van den Hoogen J."/>
            <person name="Gungor B."/>
            <person name="Hartog M."/>
            <person name="Hontelez J."/>
            <person name="Verver J."/>
            <person name="Yang W.-C."/>
            <person name="Schijlen E."/>
            <person name="Repin R."/>
            <person name="Schilthuizen M."/>
            <person name="Schranz E."/>
            <person name="Heidstra R."/>
            <person name="Miyata K."/>
            <person name="Fedorova E."/>
            <person name="Kohlen W."/>
            <person name="Bisseling T."/>
            <person name="Smit S."/>
            <person name="Geurts R."/>
        </authorList>
    </citation>
    <scope>NUCLEOTIDE SEQUENCE [LARGE SCALE GENOMIC DNA]</scope>
    <source>
        <strain evidence="4">cv. RG33-2</strain>
    </source>
</reference>
<dbReference type="InParanoid" id="A0A2P5AAF8"/>
<dbReference type="PANTHER" id="PTHR47926">
    <property type="entry name" value="PENTATRICOPEPTIDE REPEAT-CONTAINING PROTEIN"/>
    <property type="match status" value="1"/>
</dbReference>
<dbReference type="GO" id="GO:0009451">
    <property type="term" value="P:RNA modification"/>
    <property type="evidence" value="ECO:0007669"/>
    <property type="project" value="InterPro"/>
</dbReference>
<sequence>MLGLGFRAICDLKSQYHCFTALLDGYIKLGDIKPARQIFDSLRDRDVVAWTALIVGYVRNGLNNDVLELFRLMIKEGPKPNNYTFAAILSVSSTMVSLDQGKQIHASAMRSGEVLSVSVSNSLITMYSKGGSINAAKKVFNLINRSGDTVHKNVDLAKVAAERLLLIDAENNGAYSALANLYSARGKWEDAARVRKSMKDWGVKKEQQGFSWIQI</sequence>
<gene>
    <name evidence="3" type="ORF">TorRG33x02_354790</name>
</gene>
<comment type="caution">
    <text evidence="3">The sequence shown here is derived from an EMBL/GenBank/DDBJ whole genome shotgun (WGS) entry which is preliminary data.</text>
</comment>
<dbReference type="Pfam" id="PF13041">
    <property type="entry name" value="PPR_2"/>
    <property type="match status" value="1"/>
</dbReference>
<dbReference type="InterPro" id="IPR002885">
    <property type="entry name" value="PPR_rpt"/>
</dbReference>
<accession>A0A2P5AAF8</accession>
<name>A0A2P5AAF8_TREOI</name>
<evidence type="ECO:0000256" key="2">
    <source>
        <dbReference type="PROSITE-ProRule" id="PRU00708"/>
    </source>
</evidence>
<dbReference type="Gene3D" id="1.25.40.10">
    <property type="entry name" value="Tetratricopeptide repeat domain"/>
    <property type="match status" value="2"/>
</dbReference>
<dbReference type="Proteomes" id="UP000237000">
    <property type="component" value="Unassembled WGS sequence"/>
</dbReference>
<feature type="repeat" description="PPR" evidence="2">
    <location>
        <begin position="46"/>
        <end position="80"/>
    </location>
</feature>